<dbReference type="Proteomes" id="UP001330827">
    <property type="component" value="Chromosome"/>
</dbReference>
<evidence type="ECO:0000313" key="4">
    <source>
        <dbReference type="Proteomes" id="UP000318186"/>
    </source>
</evidence>
<name>A0A561UUA8_9ACTN</name>
<dbReference type="InterPro" id="IPR044855">
    <property type="entry name" value="CoA-Trfase_III_dom3_sf"/>
</dbReference>
<dbReference type="AlphaFoldDB" id="A0A561UUA8"/>
<sequence length="391" mass="42400">MQHLPLKGIRVLEFGGYIAAPYASSMLCALGADVIKIEKTGDGEDFRRGVDNRSSYFIQYNAGKRSFAVDLKSPEGLEAVKALLPSADVVLENMRPGKLAALGLGEEECRAKRPDLVYASASGFGDGGALRSRPAYDTIGQAFGGLYTVLGEAGRPALTGSCLADLITGVTALTGVLAALVGRAATGNGQRVETSMMEAVSTLTIDAMTQYFDNGHEDPACGSRHPQAQNFCLKTAVGDDIALHLSSSQKFWLALLEAMDRADLADDPRFTTYNLRMEHYTELVEIVEAEFVARTSAEWEKRLTQADVPFAPVLTMSGFIEHPQTQWLELVEPERDGLSLLRPPWRFDGTRPERPGKAPLVGEHTWELASEVYDEARVKALLDSGVLFAGV</sequence>
<dbReference type="EMBL" id="VIWW01000001">
    <property type="protein sequence ID" value="TWG02953.1"/>
    <property type="molecule type" value="Genomic_DNA"/>
</dbReference>
<evidence type="ECO:0000313" key="2">
    <source>
        <dbReference type="EMBL" id="TWG02953.1"/>
    </source>
</evidence>
<dbReference type="InterPro" id="IPR050483">
    <property type="entry name" value="CoA-transferase_III_domain"/>
</dbReference>
<dbReference type="InterPro" id="IPR003673">
    <property type="entry name" value="CoA-Trfase_fam_III"/>
</dbReference>
<proteinExistence type="predicted"/>
<gene>
    <name evidence="2" type="ORF">FHX80_111365</name>
    <name evidence="3" type="ORF">OIE64_26075</name>
</gene>
<dbReference type="Pfam" id="PF02515">
    <property type="entry name" value="CoA_transf_3"/>
    <property type="match status" value="1"/>
</dbReference>
<dbReference type="GO" id="GO:0008410">
    <property type="term" value="F:CoA-transferase activity"/>
    <property type="evidence" value="ECO:0007669"/>
    <property type="project" value="TreeGrafter"/>
</dbReference>
<reference evidence="2 4" key="1">
    <citation type="submission" date="2019-06" db="EMBL/GenBank/DDBJ databases">
        <title>Sequencing the genomes of 1000 actinobacteria strains.</title>
        <authorList>
            <person name="Klenk H.-P."/>
        </authorList>
    </citation>
    <scope>NUCLEOTIDE SEQUENCE [LARGE SCALE GENOMIC DNA]</scope>
    <source>
        <strain evidence="2 4">DSM 42059</strain>
    </source>
</reference>
<keyword evidence="5" id="KW-1185">Reference proteome</keyword>
<organism evidence="2 4">
    <name type="scientific">Streptomyces brevispora</name>
    <dbReference type="NCBI Taxonomy" id="887462"/>
    <lineage>
        <taxon>Bacteria</taxon>
        <taxon>Bacillati</taxon>
        <taxon>Actinomycetota</taxon>
        <taxon>Actinomycetes</taxon>
        <taxon>Kitasatosporales</taxon>
        <taxon>Streptomycetaceae</taxon>
        <taxon>Streptomyces</taxon>
    </lineage>
</organism>
<accession>A0A561UUA8</accession>
<dbReference type="RefSeq" id="WP_145763374.1">
    <property type="nucleotide sequence ID" value="NZ_CP109114.1"/>
</dbReference>
<dbReference type="PANTHER" id="PTHR48207:SF3">
    <property type="entry name" value="SUCCINATE--HYDROXYMETHYLGLUTARATE COA-TRANSFERASE"/>
    <property type="match status" value="1"/>
</dbReference>
<dbReference type="Gene3D" id="3.40.50.10540">
    <property type="entry name" value="Crotonobetainyl-coa:carnitine coa-transferase, domain 1"/>
    <property type="match status" value="1"/>
</dbReference>
<dbReference type="SUPFAM" id="SSF89796">
    <property type="entry name" value="CoA-transferase family III (CaiB/BaiF)"/>
    <property type="match status" value="1"/>
</dbReference>
<dbReference type="InterPro" id="IPR023606">
    <property type="entry name" value="CoA-Trfase_III_dom_1_sf"/>
</dbReference>
<keyword evidence="1 2" id="KW-0808">Transferase</keyword>
<evidence type="ECO:0000256" key="1">
    <source>
        <dbReference type="ARBA" id="ARBA00022679"/>
    </source>
</evidence>
<reference evidence="3 5" key="2">
    <citation type="submission" date="2022-10" db="EMBL/GenBank/DDBJ databases">
        <title>The complete genomes of actinobacterial strains from the NBC collection.</title>
        <authorList>
            <person name="Joergensen T.S."/>
            <person name="Alvarez Arevalo M."/>
            <person name="Sterndorff E.B."/>
            <person name="Faurdal D."/>
            <person name="Vuksanovic O."/>
            <person name="Mourched A.-S."/>
            <person name="Charusanti P."/>
            <person name="Shaw S."/>
            <person name="Blin K."/>
            <person name="Weber T."/>
        </authorList>
    </citation>
    <scope>NUCLEOTIDE SEQUENCE [LARGE SCALE GENOMIC DNA]</scope>
    <source>
        <strain evidence="3 5">NBC 01769</strain>
    </source>
</reference>
<dbReference type="PANTHER" id="PTHR48207">
    <property type="entry name" value="SUCCINATE--HYDROXYMETHYLGLUTARATE COA-TRANSFERASE"/>
    <property type="match status" value="1"/>
</dbReference>
<evidence type="ECO:0000313" key="5">
    <source>
        <dbReference type="Proteomes" id="UP001330827"/>
    </source>
</evidence>
<protein>
    <submittedName>
        <fullName evidence="2 3">CoA transferase</fullName>
    </submittedName>
</protein>
<dbReference type="Gene3D" id="3.30.1540.10">
    <property type="entry name" value="formyl-coa transferase, domain 3"/>
    <property type="match status" value="1"/>
</dbReference>
<dbReference type="Proteomes" id="UP000318186">
    <property type="component" value="Unassembled WGS sequence"/>
</dbReference>
<evidence type="ECO:0000313" key="3">
    <source>
        <dbReference type="EMBL" id="WSC15951.1"/>
    </source>
</evidence>
<dbReference type="OrthoDB" id="9797653at2"/>
<dbReference type="EMBL" id="CP109114">
    <property type="protein sequence ID" value="WSC15951.1"/>
    <property type="molecule type" value="Genomic_DNA"/>
</dbReference>